<feature type="domain" description="Ammonium transporter AmtB-like" evidence="10">
    <location>
        <begin position="240"/>
        <end position="459"/>
    </location>
</feature>
<dbReference type="Gene3D" id="1.10.3430.10">
    <property type="entry name" value="Ammonium transporter AmtB like domains"/>
    <property type="match status" value="1"/>
</dbReference>
<evidence type="ECO:0000256" key="3">
    <source>
        <dbReference type="ARBA" id="ARBA00022448"/>
    </source>
</evidence>
<reference evidence="11 12" key="1">
    <citation type="submission" date="2014-06" db="EMBL/GenBank/DDBJ databases">
        <authorList>
            <person name="Swart Estienne"/>
        </authorList>
    </citation>
    <scope>NUCLEOTIDE SEQUENCE [LARGE SCALE GENOMIC DNA]</scope>
    <source>
        <strain evidence="11 12">130c</strain>
    </source>
</reference>
<dbReference type="Proteomes" id="UP000039865">
    <property type="component" value="Unassembled WGS sequence"/>
</dbReference>
<keyword evidence="6 9" id="KW-0472">Membrane</keyword>
<evidence type="ECO:0000256" key="5">
    <source>
        <dbReference type="ARBA" id="ARBA00022989"/>
    </source>
</evidence>
<organism evidence="11 12">
    <name type="scientific">Stylonychia lemnae</name>
    <name type="common">Ciliate</name>
    <dbReference type="NCBI Taxonomy" id="5949"/>
    <lineage>
        <taxon>Eukaryota</taxon>
        <taxon>Sar</taxon>
        <taxon>Alveolata</taxon>
        <taxon>Ciliophora</taxon>
        <taxon>Intramacronucleata</taxon>
        <taxon>Spirotrichea</taxon>
        <taxon>Stichotrichia</taxon>
        <taxon>Sporadotrichida</taxon>
        <taxon>Oxytrichidae</taxon>
        <taxon>Stylonychinae</taxon>
        <taxon>Stylonychia</taxon>
    </lineage>
</organism>
<evidence type="ECO:0000313" key="11">
    <source>
        <dbReference type="EMBL" id="CDW82274.1"/>
    </source>
</evidence>
<dbReference type="EMBL" id="CCKQ01010746">
    <property type="protein sequence ID" value="CDW82274.1"/>
    <property type="molecule type" value="Genomic_DNA"/>
</dbReference>
<feature type="transmembrane region" description="Helical" evidence="9">
    <location>
        <begin position="15"/>
        <end position="38"/>
    </location>
</feature>
<feature type="transmembrane region" description="Helical" evidence="9">
    <location>
        <begin position="59"/>
        <end position="82"/>
    </location>
</feature>
<feature type="transmembrane region" description="Helical" evidence="9">
    <location>
        <begin position="287"/>
        <end position="306"/>
    </location>
</feature>
<dbReference type="GO" id="GO:0008519">
    <property type="term" value="F:ammonium channel activity"/>
    <property type="evidence" value="ECO:0007669"/>
    <property type="project" value="InterPro"/>
</dbReference>
<dbReference type="Pfam" id="PF00909">
    <property type="entry name" value="Ammonium_transp"/>
    <property type="match status" value="2"/>
</dbReference>
<feature type="transmembrane region" description="Helical" evidence="9">
    <location>
        <begin position="132"/>
        <end position="153"/>
    </location>
</feature>
<feature type="transmembrane region" description="Helical" evidence="9">
    <location>
        <begin position="413"/>
        <end position="433"/>
    </location>
</feature>
<feature type="transmembrane region" description="Helical" evidence="9">
    <location>
        <begin position="102"/>
        <end position="120"/>
    </location>
</feature>
<feature type="transmembrane region" description="Helical" evidence="9">
    <location>
        <begin position="251"/>
        <end position="267"/>
    </location>
</feature>
<evidence type="ECO:0000256" key="1">
    <source>
        <dbReference type="ARBA" id="ARBA00004141"/>
    </source>
</evidence>
<sequence length="501" mass="55179">MPGPYSNVVYSEREAINAVWVLVSTAMIFFMQAGFALLECGSVRAKNSTSILIKNLFDACVGSIAFWLVGYGFAFGDVKSFIGGSPDYFASSGFENTPEDHYLLWIFHFAFASTSATIVSGSLAERTQLNSYIMFSFLQTGFIYPVVVAWTWGGGWLQQRGFHDFAGVTTIHLVGGCAGFCGAAILGERYGKEKDREAKQREGEMNRRQSVNFDNSHHYQKVINHVNKDYHQAFKEWLVNQSDEFRPHNQTYVVTGTLILWVAWLFFNGGSTNNLFVPRANGPAKIIMNTVISGSAGGVVAVFVKARLLGTYSFVNRYDCGALCNGALIGLVSITGCCDRVEPWAAFIIGCIGALFYVAGCKILDMLHVDDPVEAAPVHFFGGVWGTLATGFFDNQNGLFYDSPTKGQYFGYQILAIVCVIAWVGTTSSLFFYTMKRLGLLRIDKAIEIIGLDIAEMGGVGEEIYEKMRRDFGSSIASPRSMTRPNINTAENVSKVQSDDI</sequence>
<keyword evidence="5 9" id="KW-1133">Transmembrane helix</keyword>
<dbReference type="SUPFAM" id="SSF111352">
    <property type="entry name" value="Ammonium transporter"/>
    <property type="match status" value="2"/>
</dbReference>
<dbReference type="InterPro" id="IPR029020">
    <property type="entry name" value="Ammonium/urea_transptr"/>
</dbReference>
<dbReference type="OrthoDB" id="534912at2759"/>
<feature type="transmembrane region" description="Helical" evidence="9">
    <location>
        <begin position="165"/>
        <end position="186"/>
    </location>
</feature>
<proteinExistence type="inferred from homology"/>
<dbReference type="OMA" id="NVMMKNM"/>
<gene>
    <name evidence="11" type="primary">Contig19847.g968</name>
    <name evidence="11" type="ORF">STYLEM_11304</name>
</gene>
<dbReference type="PANTHER" id="PTHR11730">
    <property type="entry name" value="AMMONIUM TRANSPORTER"/>
    <property type="match status" value="1"/>
</dbReference>
<evidence type="ECO:0000256" key="8">
    <source>
        <dbReference type="SAM" id="MobiDB-lite"/>
    </source>
</evidence>
<dbReference type="PANTHER" id="PTHR11730:SF6">
    <property type="entry name" value="AMMONIUM TRANSPORTER"/>
    <property type="match status" value="1"/>
</dbReference>
<comment type="similarity">
    <text evidence="2">Belongs to the ammonia transporter channel (TC 1.A.11.2) family.</text>
</comment>
<dbReference type="InterPro" id="IPR024041">
    <property type="entry name" value="NH4_transpt_AmtB-like_dom"/>
</dbReference>
<keyword evidence="4 9" id="KW-0812">Transmembrane</keyword>
<keyword evidence="12" id="KW-1185">Reference proteome</keyword>
<dbReference type="InParanoid" id="A0A078AJ77"/>
<evidence type="ECO:0000256" key="7">
    <source>
        <dbReference type="ARBA" id="ARBA00023177"/>
    </source>
</evidence>
<accession>A0A078AJ77</accession>
<name>A0A078AJ77_STYLE</name>
<dbReference type="AlphaFoldDB" id="A0A078AJ77"/>
<evidence type="ECO:0000259" key="10">
    <source>
        <dbReference type="Pfam" id="PF00909"/>
    </source>
</evidence>
<evidence type="ECO:0000256" key="2">
    <source>
        <dbReference type="ARBA" id="ARBA00005887"/>
    </source>
</evidence>
<evidence type="ECO:0000256" key="6">
    <source>
        <dbReference type="ARBA" id="ARBA00023136"/>
    </source>
</evidence>
<keyword evidence="3" id="KW-0813">Transport</keyword>
<dbReference type="GO" id="GO:0005886">
    <property type="term" value="C:plasma membrane"/>
    <property type="evidence" value="ECO:0007669"/>
    <property type="project" value="TreeGrafter"/>
</dbReference>
<evidence type="ECO:0000256" key="9">
    <source>
        <dbReference type="SAM" id="Phobius"/>
    </source>
</evidence>
<feature type="transmembrane region" description="Helical" evidence="9">
    <location>
        <begin position="343"/>
        <end position="364"/>
    </location>
</feature>
<evidence type="ECO:0000313" key="12">
    <source>
        <dbReference type="Proteomes" id="UP000039865"/>
    </source>
</evidence>
<comment type="subcellular location">
    <subcellularLocation>
        <location evidence="1">Membrane</location>
        <topology evidence="1">Multi-pass membrane protein</topology>
    </subcellularLocation>
</comment>
<keyword evidence="7" id="KW-0924">Ammonia transport</keyword>
<feature type="domain" description="Ammonium transporter AmtB-like" evidence="10">
    <location>
        <begin position="19"/>
        <end position="198"/>
    </location>
</feature>
<protein>
    <recommendedName>
        <fullName evidence="10">Ammonium transporter AmtB-like domain-containing protein</fullName>
    </recommendedName>
</protein>
<dbReference type="GO" id="GO:0097272">
    <property type="term" value="P:ammonium homeostasis"/>
    <property type="evidence" value="ECO:0007669"/>
    <property type="project" value="TreeGrafter"/>
</dbReference>
<feature type="region of interest" description="Disordered" evidence="8">
    <location>
        <begin position="476"/>
        <end position="501"/>
    </location>
</feature>
<evidence type="ECO:0000256" key="4">
    <source>
        <dbReference type="ARBA" id="ARBA00022692"/>
    </source>
</evidence>